<dbReference type="PANTHER" id="PTHR34001">
    <property type="entry name" value="BLL7405 PROTEIN"/>
    <property type="match status" value="1"/>
</dbReference>
<evidence type="ECO:0000313" key="8">
    <source>
        <dbReference type="Proteomes" id="UP001500713"/>
    </source>
</evidence>
<dbReference type="RefSeq" id="WP_229955837.1">
    <property type="nucleotide sequence ID" value="NZ_BAAAEM010000003.1"/>
</dbReference>
<evidence type="ECO:0000256" key="3">
    <source>
        <dbReference type="ARBA" id="ARBA00023136"/>
    </source>
</evidence>
<dbReference type="InterPro" id="IPR011250">
    <property type="entry name" value="OMP/PagP_B-barrel"/>
</dbReference>
<gene>
    <name evidence="7" type="ORF">GCM10009096_33290</name>
</gene>
<keyword evidence="3" id="KW-0472">Membrane</keyword>
<dbReference type="EMBL" id="BAAAEM010000003">
    <property type="protein sequence ID" value="GAA0487720.1"/>
    <property type="molecule type" value="Genomic_DNA"/>
</dbReference>
<organism evidence="7 8">
    <name type="scientific">Parasphingorhabdus litoris</name>
    <dbReference type="NCBI Taxonomy" id="394733"/>
    <lineage>
        <taxon>Bacteria</taxon>
        <taxon>Pseudomonadati</taxon>
        <taxon>Pseudomonadota</taxon>
        <taxon>Alphaproteobacteria</taxon>
        <taxon>Sphingomonadales</taxon>
        <taxon>Sphingomonadaceae</taxon>
        <taxon>Parasphingorhabdus</taxon>
    </lineage>
</organism>
<evidence type="ECO:0000256" key="1">
    <source>
        <dbReference type="ARBA" id="ARBA00004370"/>
    </source>
</evidence>
<protein>
    <recommendedName>
        <fullName evidence="6">Outer membrane protein beta-barrel domain-containing protein</fullName>
    </recommendedName>
</protein>
<sequence length="207" mass="21979">MKKSKLMTTMAAALGIFAGASAAQAQDDENFEGVKFGVQAGWEQRKIDDTLLPSPNSARLNDKSSGITYGGFAGFDAQFDKVVLGVEADFSPNGKTLRSTLPGGGSIELDSKWTASASARAGIAVVPKLLAYGRLGYGFNRYTVRRFAAGNDTAIATDKVTGDGLIYGGGLEYAMNRNASLRVEYRRNENEGSLSSNQVLGGLTLRF</sequence>
<dbReference type="Pfam" id="PF13505">
    <property type="entry name" value="OMP_b-brl"/>
    <property type="match status" value="1"/>
</dbReference>
<dbReference type="SUPFAM" id="SSF56925">
    <property type="entry name" value="OMPA-like"/>
    <property type="match status" value="1"/>
</dbReference>
<dbReference type="PANTHER" id="PTHR34001:SF3">
    <property type="entry name" value="BLL7405 PROTEIN"/>
    <property type="match status" value="1"/>
</dbReference>
<evidence type="ECO:0000313" key="7">
    <source>
        <dbReference type="EMBL" id="GAA0487720.1"/>
    </source>
</evidence>
<dbReference type="InterPro" id="IPR051692">
    <property type="entry name" value="OMP-like"/>
</dbReference>
<comment type="similarity">
    <text evidence="4">Belongs to the Omp25/RopB family.</text>
</comment>
<dbReference type="InterPro" id="IPR027385">
    <property type="entry name" value="Beta-barrel_OMP"/>
</dbReference>
<dbReference type="Gene3D" id="2.40.160.20">
    <property type="match status" value="1"/>
</dbReference>
<evidence type="ECO:0000256" key="5">
    <source>
        <dbReference type="SAM" id="SignalP"/>
    </source>
</evidence>
<proteinExistence type="inferred from homology"/>
<evidence type="ECO:0000259" key="6">
    <source>
        <dbReference type="Pfam" id="PF13505"/>
    </source>
</evidence>
<keyword evidence="8" id="KW-1185">Reference proteome</keyword>
<comment type="caution">
    <text evidence="7">The sequence shown here is derived from an EMBL/GenBank/DDBJ whole genome shotgun (WGS) entry which is preliminary data.</text>
</comment>
<feature type="domain" description="Outer membrane protein beta-barrel" evidence="6">
    <location>
        <begin position="17"/>
        <end position="207"/>
    </location>
</feature>
<evidence type="ECO:0000256" key="2">
    <source>
        <dbReference type="ARBA" id="ARBA00022729"/>
    </source>
</evidence>
<feature type="chain" id="PRO_5045158534" description="Outer membrane protein beta-barrel domain-containing protein" evidence="5">
    <location>
        <begin position="26"/>
        <end position="207"/>
    </location>
</feature>
<reference evidence="7 8" key="1">
    <citation type="journal article" date="2019" name="Int. J. Syst. Evol. Microbiol.">
        <title>The Global Catalogue of Microorganisms (GCM) 10K type strain sequencing project: providing services to taxonomists for standard genome sequencing and annotation.</title>
        <authorList>
            <consortium name="The Broad Institute Genomics Platform"/>
            <consortium name="The Broad Institute Genome Sequencing Center for Infectious Disease"/>
            <person name="Wu L."/>
            <person name="Ma J."/>
        </authorList>
    </citation>
    <scope>NUCLEOTIDE SEQUENCE [LARGE SCALE GENOMIC DNA]</scope>
    <source>
        <strain evidence="7 8">JCM 14162</strain>
    </source>
</reference>
<keyword evidence="2 5" id="KW-0732">Signal</keyword>
<evidence type="ECO:0000256" key="4">
    <source>
        <dbReference type="ARBA" id="ARBA00038306"/>
    </source>
</evidence>
<name>A0ABN1B0C7_9SPHN</name>
<feature type="signal peptide" evidence="5">
    <location>
        <begin position="1"/>
        <end position="25"/>
    </location>
</feature>
<dbReference type="Proteomes" id="UP001500713">
    <property type="component" value="Unassembled WGS sequence"/>
</dbReference>
<accession>A0ABN1B0C7</accession>
<comment type="subcellular location">
    <subcellularLocation>
        <location evidence="1">Membrane</location>
    </subcellularLocation>
</comment>